<dbReference type="EMBL" id="JAWZYT010004746">
    <property type="protein sequence ID" value="KAK4292728.1"/>
    <property type="molecule type" value="Genomic_DNA"/>
</dbReference>
<proteinExistence type="predicted"/>
<organism evidence="2 3">
    <name type="scientific">Petrolisthes manimaculis</name>
    <dbReference type="NCBI Taxonomy" id="1843537"/>
    <lineage>
        <taxon>Eukaryota</taxon>
        <taxon>Metazoa</taxon>
        <taxon>Ecdysozoa</taxon>
        <taxon>Arthropoda</taxon>
        <taxon>Crustacea</taxon>
        <taxon>Multicrustacea</taxon>
        <taxon>Malacostraca</taxon>
        <taxon>Eumalacostraca</taxon>
        <taxon>Eucarida</taxon>
        <taxon>Decapoda</taxon>
        <taxon>Pleocyemata</taxon>
        <taxon>Anomura</taxon>
        <taxon>Galatheoidea</taxon>
        <taxon>Porcellanidae</taxon>
        <taxon>Petrolisthes</taxon>
    </lineage>
</organism>
<feature type="region of interest" description="Disordered" evidence="1">
    <location>
        <begin position="60"/>
        <end position="79"/>
    </location>
</feature>
<evidence type="ECO:0000313" key="2">
    <source>
        <dbReference type="EMBL" id="KAK4292728.1"/>
    </source>
</evidence>
<keyword evidence="3" id="KW-1185">Reference proteome</keyword>
<sequence length="145" mass="16068">MPVDHTLCSARHTRLPFTLEIRAWVVSDGEWSREVRTITHAPPPLQLTPKFMIVLRSGGQWPGSRKKKTLRSSPPPGLHASLPPGLPHLLVACLTSPWPVSPPPGLPHFPLACLTSPLACLTCVEAMKQEHQRNTTSLEFTSIYR</sequence>
<dbReference type="Proteomes" id="UP001292094">
    <property type="component" value="Unassembled WGS sequence"/>
</dbReference>
<evidence type="ECO:0000256" key="1">
    <source>
        <dbReference type="SAM" id="MobiDB-lite"/>
    </source>
</evidence>
<protein>
    <submittedName>
        <fullName evidence="2">Uncharacterized protein</fullName>
    </submittedName>
</protein>
<reference evidence="2" key="1">
    <citation type="submission" date="2023-11" db="EMBL/GenBank/DDBJ databases">
        <title>Genome assemblies of two species of porcelain crab, Petrolisthes cinctipes and Petrolisthes manimaculis (Anomura: Porcellanidae).</title>
        <authorList>
            <person name="Angst P."/>
        </authorList>
    </citation>
    <scope>NUCLEOTIDE SEQUENCE</scope>
    <source>
        <strain evidence="2">PB745_02</strain>
        <tissue evidence="2">Gill</tissue>
    </source>
</reference>
<name>A0AAE1TP20_9EUCA</name>
<comment type="caution">
    <text evidence="2">The sequence shown here is derived from an EMBL/GenBank/DDBJ whole genome shotgun (WGS) entry which is preliminary data.</text>
</comment>
<accession>A0AAE1TP20</accession>
<evidence type="ECO:0000313" key="3">
    <source>
        <dbReference type="Proteomes" id="UP001292094"/>
    </source>
</evidence>
<dbReference type="AlphaFoldDB" id="A0AAE1TP20"/>
<gene>
    <name evidence="2" type="ORF">Pmani_034521</name>
</gene>